<dbReference type="InParanoid" id="A0A2R6P7X3"/>
<dbReference type="PANTHER" id="PTHR35312:SF1">
    <property type="entry name" value="OS07G0641800 PROTEIN"/>
    <property type="match status" value="1"/>
</dbReference>
<dbReference type="OMA" id="FRQVYRK"/>
<reference evidence="1 2" key="1">
    <citation type="submission" date="2017-07" db="EMBL/GenBank/DDBJ databases">
        <title>An improved, manually edited Actinidia chinensis var. chinensis (kiwifruit) genome highlights the challenges associated with draft genomes and gene prediction in plants.</title>
        <authorList>
            <person name="Pilkington S."/>
            <person name="Crowhurst R."/>
            <person name="Hilario E."/>
            <person name="Nardozza S."/>
            <person name="Fraser L."/>
            <person name="Peng Y."/>
            <person name="Gunaseelan K."/>
            <person name="Simpson R."/>
            <person name="Tahir J."/>
            <person name="Deroles S."/>
            <person name="Templeton K."/>
            <person name="Luo Z."/>
            <person name="Davy M."/>
            <person name="Cheng C."/>
            <person name="Mcneilage M."/>
            <person name="Scaglione D."/>
            <person name="Liu Y."/>
            <person name="Zhang Q."/>
            <person name="Datson P."/>
            <person name="De Silva N."/>
            <person name="Gardiner S."/>
            <person name="Bassett H."/>
            <person name="Chagne D."/>
            <person name="Mccallum J."/>
            <person name="Dzierzon H."/>
            <person name="Deng C."/>
            <person name="Wang Y.-Y."/>
            <person name="Barron N."/>
            <person name="Manako K."/>
            <person name="Bowen J."/>
            <person name="Foster T."/>
            <person name="Erridge Z."/>
            <person name="Tiffin H."/>
            <person name="Waite C."/>
            <person name="Davies K."/>
            <person name="Grierson E."/>
            <person name="Laing W."/>
            <person name="Kirk R."/>
            <person name="Chen X."/>
            <person name="Wood M."/>
            <person name="Montefiori M."/>
            <person name="Brummell D."/>
            <person name="Schwinn K."/>
            <person name="Catanach A."/>
            <person name="Fullerton C."/>
            <person name="Li D."/>
            <person name="Meiyalaghan S."/>
            <person name="Nieuwenhuizen N."/>
            <person name="Read N."/>
            <person name="Prakash R."/>
            <person name="Hunter D."/>
            <person name="Zhang H."/>
            <person name="Mckenzie M."/>
            <person name="Knabel M."/>
            <person name="Harris A."/>
            <person name="Allan A."/>
            <person name="Chen A."/>
            <person name="Janssen B."/>
            <person name="Plunkett B."/>
            <person name="Dwamena C."/>
            <person name="Voogd C."/>
            <person name="Leif D."/>
            <person name="Lafferty D."/>
            <person name="Souleyre E."/>
            <person name="Varkonyi-Gasic E."/>
            <person name="Gambi F."/>
            <person name="Hanley J."/>
            <person name="Yao J.-L."/>
            <person name="Cheung J."/>
            <person name="David K."/>
            <person name="Warren B."/>
            <person name="Marsh K."/>
            <person name="Snowden K."/>
            <person name="Lin-Wang K."/>
            <person name="Brian L."/>
            <person name="Martinez-Sanchez M."/>
            <person name="Wang M."/>
            <person name="Ileperuma N."/>
            <person name="Macnee N."/>
            <person name="Campin R."/>
            <person name="Mcatee P."/>
            <person name="Drummond R."/>
            <person name="Espley R."/>
            <person name="Ireland H."/>
            <person name="Wu R."/>
            <person name="Atkinson R."/>
            <person name="Karunairetnam S."/>
            <person name="Bulley S."/>
            <person name="Chunkath S."/>
            <person name="Hanley Z."/>
            <person name="Storey R."/>
            <person name="Thrimawithana A."/>
            <person name="Thomson S."/>
            <person name="David C."/>
            <person name="Testolin R."/>
        </authorList>
    </citation>
    <scope>NUCLEOTIDE SEQUENCE [LARGE SCALE GENOMIC DNA]</scope>
    <source>
        <strain evidence="2">cv. Red5</strain>
        <tissue evidence="1">Young leaf</tissue>
    </source>
</reference>
<organism evidence="1 2">
    <name type="scientific">Actinidia chinensis var. chinensis</name>
    <name type="common">Chinese soft-hair kiwi</name>
    <dbReference type="NCBI Taxonomy" id="1590841"/>
    <lineage>
        <taxon>Eukaryota</taxon>
        <taxon>Viridiplantae</taxon>
        <taxon>Streptophyta</taxon>
        <taxon>Embryophyta</taxon>
        <taxon>Tracheophyta</taxon>
        <taxon>Spermatophyta</taxon>
        <taxon>Magnoliopsida</taxon>
        <taxon>eudicotyledons</taxon>
        <taxon>Gunneridae</taxon>
        <taxon>Pentapetalae</taxon>
        <taxon>asterids</taxon>
        <taxon>Ericales</taxon>
        <taxon>Actinidiaceae</taxon>
        <taxon>Actinidia</taxon>
    </lineage>
</organism>
<gene>
    <name evidence="1" type="ORF">CEY00_Acc32376</name>
</gene>
<evidence type="ECO:0000313" key="1">
    <source>
        <dbReference type="EMBL" id="PSR86752.1"/>
    </source>
</evidence>
<dbReference type="Gramene" id="PSR86752">
    <property type="protein sequence ID" value="PSR86752"/>
    <property type="gene ID" value="CEY00_Acc32376"/>
</dbReference>
<evidence type="ECO:0000313" key="2">
    <source>
        <dbReference type="Proteomes" id="UP000241394"/>
    </source>
</evidence>
<comment type="caution">
    <text evidence="1">The sequence shown here is derived from an EMBL/GenBank/DDBJ whole genome shotgun (WGS) entry which is preliminary data.</text>
</comment>
<keyword evidence="1" id="KW-0378">Hydrolase</keyword>
<protein>
    <submittedName>
        <fullName evidence="1">Hydroxyacylglutathione hydrolase</fullName>
    </submittedName>
</protein>
<dbReference type="OrthoDB" id="1932122at2759"/>
<dbReference type="GO" id="GO:0016787">
    <property type="term" value="F:hydrolase activity"/>
    <property type="evidence" value="ECO:0007669"/>
    <property type="project" value="UniProtKB-KW"/>
</dbReference>
<dbReference type="EMBL" id="NKQK01000028">
    <property type="protein sequence ID" value="PSR86752.1"/>
    <property type="molecule type" value="Genomic_DNA"/>
</dbReference>
<dbReference type="FunCoup" id="A0A2R6P7X3">
    <property type="interactions" value="2657"/>
</dbReference>
<dbReference type="AlphaFoldDB" id="A0A2R6P7X3"/>
<keyword evidence="2" id="KW-1185">Reference proteome</keyword>
<dbReference type="PANTHER" id="PTHR35312">
    <property type="entry name" value="OS07G0641800 PROTEIN"/>
    <property type="match status" value="1"/>
</dbReference>
<sequence length="113" mass="12915">MDEFEFQRVLNLFPIVRPRDYHADTVSSRQSTAQTGQSEVLKEWQDAWDVADGNEIPIQGNEPDAFWRKLKMAAEKKVGAAKAERFCNAFQKIHKKLVNEELSLEAASKFLSS</sequence>
<dbReference type="STRING" id="1590841.A0A2R6P7X3"/>
<dbReference type="Proteomes" id="UP000241394">
    <property type="component" value="Chromosome LG28"/>
</dbReference>
<reference evidence="2" key="2">
    <citation type="journal article" date="2018" name="BMC Genomics">
        <title>A manually annotated Actinidia chinensis var. chinensis (kiwifruit) genome highlights the challenges associated with draft genomes and gene prediction in plants.</title>
        <authorList>
            <person name="Pilkington S.M."/>
            <person name="Crowhurst R."/>
            <person name="Hilario E."/>
            <person name="Nardozza S."/>
            <person name="Fraser L."/>
            <person name="Peng Y."/>
            <person name="Gunaseelan K."/>
            <person name="Simpson R."/>
            <person name="Tahir J."/>
            <person name="Deroles S.C."/>
            <person name="Templeton K."/>
            <person name="Luo Z."/>
            <person name="Davy M."/>
            <person name="Cheng C."/>
            <person name="McNeilage M."/>
            <person name="Scaglione D."/>
            <person name="Liu Y."/>
            <person name="Zhang Q."/>
            <person name="Datson P."/>
            <person name="De Silva N."/>
            <person name="Gardiner S.E."/>
            <person name="Bassett H."/>
            <person name="Chagne D."/>
            <person name="McCallum J."/>
            <person name="Dzierzon H."/>
            <person name="Deng C."/>
            <person name="Wang Y.Y."/>
            <person name="Barron L."/>
            <person name="Manako K."/>
            <person name="Bowen J."/>
            <person name="Foster T.M."/>
            <person name="Erridge Z.A."/>
            <person name="Tiffin H."/>
            <person name="Waite C.N."/>
            <person name="Davies K.M."/>
            <person name="Grierson E.P."/>
            <person name="Laing W.A."/>
            <person name="Kirk R."/>
            <person name="Chen X."/>
            <person name="Wood M."/>
            <person name="Montefiori M."/>
            <person name="Brummell D.A."/>
            <person name="Schwinn K.E."/>
            <person name="Catanach A."/>
            <person name="Fullerton C."/>
            <person name="Li D."/>
            <person name="Meiyalaghan S."/>
            <person name="Nieuwenhuizen N."/>
            <person name="Read N."/>
            <person name="Prakash R."/>
            <person name="Hunter D."/>
            <person name="Zhang H."/>
            <person name="McKenzie M."/>
            <person name="Knabel M."/>
            <person name="Harris A."/>
            <person name="Allan A.C."/>
            <person name="Gleave A."/>
            <person name="Chen A."/>
            <person name="Janssen B.J."/>
            <person name="Plunkett B."/>
            <person name="Ampomah-Dwamena C."/>
            <person name="Voogd C."/>
            <person name="Leif D."/>
            <person name="Lafferty D."/>
            <person name="Souleyre E.J.F."/>
            <person name="Varkonyi-Gasic E."/>
            <person name="Gambi F."/>
            <person name="Hanley J."/>
            <person name="Yao J.L."/>
            <person name="Cheung J."/>
            <person name="David K.M."/>
            <person name="Warren B."/>
            <person name="Marsh K."/>
            <person name="Snowden K.C."/>
            <person name="Lin-Wang K."/>
            <person name="Brian L."/>
            <person name="Martinez-Sanchez M."/>
            <person name="Wang M."/>
            <person name="Ileperuma N."/>
            <person name="Macnee N."/>
            <person name="Campin R."/>
            <person name="McAtee P."/>
            <person name="Drummond R.S.M."/>
            <person name="Espley R.V."/>
            <person name="Ireland H.S."/>
            <person name="Wu R."/>
            <person name="Atkinson R.G."/>
            <person name="Karunairetnam S."/>
            <person name="Bulley S."/>
            <person name="Chunkath S."/>
            <person name="Hanley Z."/>
            <person name="Storey R."/>
            <person name="Thrimawithana A.H."/>
            <person name="Thomson S."/>
            <person name="David C."/>
            <person name="Testolin R."/>
            <person name="Huang H."/>
            <person name="Hellens R.P."/>
            <person name="Schaffer R.J."/>
        </authorList>
    </citation>
    <scope>NUCLEOTIDE SEQUENCE [LARGE SCALE GENOMIC DNA]</scope>
    <source>
        <strain evidence="2">cv. Red5</strain>
    </source>
</reference>
<accession>A0A2R6P7X3</accession>
<proteinExistence type="predicted"/>
<name>A0A2R6P7X3_ACTCC</name>